<feature type="region of interest" description="Disordered" evidence="1">
    <location>
        <begin position="41"/>
        <end position="66"/>
    </location>
</feature>
<keyword evidence="3" id="KW-1185">Reference proteome</keyword>
<reference evidence="2 3" key="1">
    <citation type="journal article" date="2015" name="Genome Biol. Evol.">
        <title>Comparative Genomics of a Bacterivorous Green Alga Reveals Evolutionary Causalities and Consequences of Phago-Mixotrophic Mode of Nutrition.</title>
        <authorList>
            <person name="Burns J.A."/>
            <person name="Paasch A."/>
            <person name="Narechania A."/>
            <person name="Kim E."/>
        </authorList>
    </citation>
    <scope>NUCLEOTIDE SEQUENCE [LARGE SCALE GENOMIC DNA]</scope>
    <source>
        <strain evidence="2 3">PLY_AMNH</strain>
    </source>
</reference>
<evidence type="ECO:0000313" key="2">
    <source>
        <dbReference type="EMBL" id="KAK3239332.1"/>
    </source>
</evidence>
<evidence type="ECO:0000256" key="1">
    <source>
        <dbReference type="SAM" id="MobiDB-lite"/>
    </source>
</evidence>
<organism evidence="2 3">
    <name type="scientific">Cymbomonas tetramitiformis</name>
    <dbReference type="NCBI Taxonomy" id="36881"/>
    <lineage>
        <taxon>Eukaryota</taxon>
        <taxon>Viridiplantae</taxon>
        <taxon>Chlorophyta</taxon>
        <taxon>Pyramimonadophyceae</taxon>
        <taxon>Pyramimonadales</taxon>
        <taxon>Pyramimonadaceae</taxon>
        <taxon>Cymbomonas</taxon>
    </lineage>
</organism>
<dbReference type="Proteomes" id="UP001190700">
    <property type="component" value="Unassembled WGS sequence"/>
</dbReference>
<comment type="caution">
    <text evidence="2">The sequence shown here is derived from an EMBL/GenBank/DDBJ whole genome shotgun (WGS) entry which is preliminary data.</text>
</comment>
<name>A0AAE0ETE2_9CHLO</name>
<feature type="region of interest" description="Disordered" evidence="1">
    <location>
        <begin position="1"/>
        <end position="22"/>
    </location>
</feature>
<dbReference type="EMBL" id="LGRX02033948">
    <property type="protein sequence ID" value="KAK3239332.1"/>
    <property type="molecule type" value="Genomic_DNA"/>
</dbReference>
<feature type="compositionally biased region" description="Basic and acidic residues" evidence="1">
    <location>
        <begin position="42"/>
        <end position="53"/>
    </location>
</feature>
<proteinExistence type="predicted"/>
<sequence length="142" mass="15979">MVIPVEVTPRTSQTMETAEEAEKRDRQKALEAAYAELGILHLPERRPRNRAEPSLEEEQEDDISSELDDRLEAEFASRLKQWHQEEAERANTKGYLKNTKAAVTKKAAQSAPVTAATRNRIASKASSAVQENKFKDAWDALS</sequence>
<dbReference type="AlphaFoldDB" id="A0AAE0ETE2"/>
<feature type="compositionally biased region" description="Basic and acidic residues" evidence="1">
    <location>
        <begin position="132"/>
        <end position="142"/>
    </location>
</feature>
<evidence type="ECO:0000313" key="3">
    <source>
        <dbReference type="Proteomes" id="UP001190700"/>
    </source>
</evidence>
<feature type="region of interest" description="Disordered" evidence="1">
    <location>
        <begin position="122"/>
        <end position="142"/>
    </location>
</feature>
<protein>
    <submittedName>
        <fullName evidence="2">Uncharacterized protein</fullName>
    </submittedName>
</protein>
<feature type="compositionally biased region" description="Acidic residues" evidence="1">
    <location>
        <begin position="54"/>
        <end position="66"/>
    </location>
</feature>
<gene>
    <name evidence="2" type="ORF">CYMTET_50734</name>
</gene>
<accession>A0AAE0ETE2</accession>